<keyword evidence="4" id="KW-0597">Phosphoprotein</keyword>
<dbReference type="PANTHER" id="PTHR45436:SF15">
    <property type="entry name" value="SENSOR HISTIDINE KINASE CUSS"/>
    <property type="match status" value="1"/>
</dbReference>
<dbReference type="EMBL" id="ABLOJW010000037">
    <property type="protein sequence ID" value="EKT4094859.1"/>
    <property type="molecule type" value="Genomic_DNA"/>
</dbReference>
<keyword evidence="7 14" id="KW-0418">Kinase</keyword>
<dbReference type="AlphaFoldDB" id="A0AAI9C5T2"/>
<protein>
    <recommendedName>
        <fullName evidence="3">histidine kinase</fullName>
        <ecNumber evidence="3">2.7.13.3</ecNumber>
    </recommendedName>
</protein>
<dbReference type="InterPro" id="IPR003594">
    <property type="entry name" value="HATPase_dom"/>
</dbReference>
<evidence type="ECO:0000256" key="11">
    <source>
        <dbReference type="SAM" id="Phobius"/>
    </source>
</evidence>
<name>A0AAI9C5T2_STEMA</name>
<dbReference type="GO" id="GO:0005886">
    <property type="term" value="C:plasma membrane"/>
    <property type="evidence" value="ECO:0007669"/>
    <property type="project" value="TreeGrafter"/>
</dbReference>
<dbReference type="InterPro" id="IPR050428">
    <property type="entry name" value="TCS_sensor_his_kinase"/>
</dbReference>
<evidence type="ECO:0000256" key="6">
    <source>
        <dbReference type="ARBA" id="ARBA00022692"/>
    </source>
</evidence>
<evidence type="ECO:0000259" key="13">
    <source>
        <dbReference type="PROSITE" id="PS50885"/>
    </source>
</evidence>
<feature type="domain" description="Histidine kinase" evidence="12">
    <location>
        <begin position="245"/>
        <end position="439"/>
    </location>
</feature>
<dbReference type="PROSITE" id="PS50885">
    <property type="entry name" value="HAMP"/>
    <property type="match status" value="1"/>
</dbReference>
<dbReference type="InterPro" id="IPR036097">
    <property type="entry name" value="HisK_dim/P_sf"/>
</dbReference>
<keyword evidence="8 11" id="KW-1133">Transmembrane helix</keyword>
<keyword evidence="10 11" id="KW-0472">Membrane</keyword>
<keyword evidence="5" id="KW-0808">Transferase</keyword>
<dbReference type="InterPro" id="IPR004358">
    <property type="entry name" value="Sig_transdc_His_kin-like_C"/>
</dbReference>
<evidence type="ECO:0000256" key="4">
    <source>
        <dbReference type="ARBA" id="ARBA00022553"/>
    </source>
</evidence>
<feature type="domain" description="HAMP" evidence="13">
    <location>
        <begin position="184"/>
        <end position="237"/>
    </location>
</feature>
<reference evidence="14" key="1">
    <citation type="submission" date="2022-07" db="EMBL/GenBank/DDBJ databases">
        <authorList>
            <consortium name="DAFM: The Division of Animal and Food Microbiology"/>
        </authorList>
    </citation>
    <scope>NUCLEOTIDE SEQUENCE</scope>
    <source>
        <strain evidence="14">19MO01SH01-2</strain>
    </source>
</reference>
<dbReference type="InterPro" id="IPR003660">
    <property type="entry name" value="HAMP_dom"/>
</dbReference>
<accession>A0AAI9C5T2</accession>
<gene>
    <name evidence="14" type="ORF">QEG23_004433</name>
</gene>
<dbReference type="SMART" id="SM00388">
    <property type="entry name" value="HisKA"/>
    <property type="match status" value="1"/>
</dbReference>
<feature type="transmembrane region" description="Helical" evidence="11">
    <location>
        <begin position="12"/>
        <end position="35"/>
    </location>
</feature>
<organism evidence="14 15">
    <name type="scientific">Stenotrophomonas maltophilia</name>
    <name type="common">Pseudomonas maltophilia</name>
    <name type="synonym">Xanthomonas maltophilia</name>
    <dbReference type="NCBI Taxonomy" id="40324"/>
    <lineage>
        <taxon>Bacteria</taxon>
        <taxon>Pseudomonadati</taxon>
        <taxon>Pseudomonadota</taxon>
        <taxon>Gammaproteobacteria</taxon>
        <taxon>Lysobacterales</taxon>
        <taxon>Lysobacteraceae</taxon>
        <taxon>Stenotrophomonas</taxon>
        <taxon>Stenotrophomonas maltophilia group</taxon>
    </lineage>
</organism>
<evidence type="ECO:0000256" key="2">
    <source>
        <dbReference type="ARBA" id="ARBA00004141"/>
    </source>
</evidence>
<dbReference type="Pfam" id="PF00512">
    <property type="entry name" value="HisKA"/>
    <property type="match status" value="1"/>
</dbReference>
<dbReference type="Proteomes" id="UP001218208">
    <property type="component" value="Unassembled WGS sequence"/>
</dbReference>
<dbReference type="EC" id="2.7.13.3" evidence="3"/>
<dbReference type="PANTHER" id="PTHR45436">
    <property type="entry name" value="SENSOR HISTIDINE KINASE YKOH"/>
    <property type="match status" value="1"/>
</dbReference>
<keyword evidence="9" id="KW-0902">Two-component regulatory system</keyword>
<comment type="caution">
    <text evidence="14">The sequence shown here is derived from an EMBL/GenBank/DDBJ whole genome shotgun (WGS) entry which is preliminary data.</text>
</comment>
<dbReference type="GO" id="GO:0000155">
    <property type="term" value="F:phosphorelay sensor kinase activity"/>
    <property type="evidence" value="ECO:0007669"/>
    <property type="project" value="InterPro"/>
</dbReference>
<proteinExistence type="predicted"/>
<dbReference type="Gene3D" id="1.10.287.130">
    <property type="match status" value="1"/>
</dbReference>
<dbReference type="SUPFAM" id="SSF47384">
    <property type="entry name" value="Homodimeric domain of signal transducing histidine kinase"/>
    <property type="match status" value="1"/>
</dbReference>
<dbReference type="CDD" id="cd00082">
    <property type="entry name" value="HisKA"/>
    <property type="match status" value="1"/>
</dbReference>
<dbReference type="PRINTS" id="PR00344">
    <property type="entry name" value="BCTRLSENSOR"/>
</dbReference>
<evidence type="ECO:0000313" key="15">
    <source>
        <dbReference type="Proteomes" id="UP001218208"/>
    </source>
</evidence>
<evidence type="ECO:0000256" key="9">
    <source>
        <dbReference type="ARBA" id="ARBA00023012"/>
    </source>
</evidence>
<dbReference type="Pfam" id="PF02518">
    <property type="entry name" value="HATPase_c"/>
    <property type="match status" value="1"/>
</dbReference>
<comment type="catalytic activity">
    <reaction evidence="1">
        <text>ATP + protein L-histidine = ADP + protein N-phospho-L-histidine.</text>
        <dbReference type="EC" id="2.7.13.3"/>
    </reaction>
</comment>
<evidence type="ECO:0000256" key="8">
    <source>
        <dbReference type="ARBA" id="ARBA00022989"/>
    </source>
</evidence>
<evidence type="ECO:0000256" key="3">
    <source>
        <dbReference type="ARBA" id="ARBA00012438"/>
    </source>
</evidence>
<evidence type="ECO:0000256" key="7">
    <source>
        <dbReference type="ARBA" id="ARBA00022777"/>
    </source>
</evidence>
<keyword evidence="6 11" id="KW-0812">Transmembrane</keyword>
<comment type="subcellular location">
    <subcellularLocation>
        <location evidence="2">Membrane</location>
        <topology evidence="2">Multi-pass membrane protein</topology>
    </subcellularLocation>
</comment>
<dbReference type="SMART" id="SM00387">
    <property type="entry name" value="HATPase_c"/>
    <property type="match status" value="1"/>
</dbReference>
<evidence type="ECO:0000259" key="12">
    <source>
        <dbReference type="PROSITE" id="PS50109"/>
    </source>
</evidence>
<evidence type="ECO:0000256" key="10">
    <source>
        <dbReference type="ARBA" id="ARBA00023136"/>
    </source>
</evidence>
<dbReference type="SUPFAM" id="SSF55874">
    <property type="entry name" value="ATPase domain of HSP90 chaperone/DNA topoisomerase II/histidine kinase"/>
    <property type="match status" value="1"/>
</dbReference>
<dbReference type="InterPro" id="IPR005467">
    <property type="entry name" value="His_kinase_dom"/>
</dbReference>
<evidence type="ECO:0000256" key="5">
    <source>
        <dbReference type="ARBA" id="ARBA00022679"/>
    </source>
</evidence>
<evidence type="ECO:0000313" key="14">
    <source>
        <dbReference type="EMBL" id="EKT4094859.1"/>
    </source>
</evidence>
<feature type="transmembrane region" description="Helical" evidence="11">
    <location>
        <begin position="158"/>
        <end position="183"/>
    </location>
</feature>
<dbReference type="InterPro" id="IPR036890">
    <property type="entry name" value="HATPase_C_sf"/>
</dbReference>
<dbReference type="InterPro" id="IPR003661">
    <property type="entry name" value="HisK_dim/P_dom"/>
</dbReference>
<evidence type="ECO:0000256" key="1">
    <source>
        <dbReference type="ARBA" id="ARBA00000085"/>
    </source>
</evidence>
<dbReference type="Gene3D" id="3.30.565.10">
    <property type="entry name" value="Histidine kinase-like ATPase, C-terminal domain"/>
    <property type="match status" value="1"/>
</dbReference>
<dbReference type="PROSITE" id="PS50109">
    <property type="entry name" value="HIS_KIN"/>
    <property type="match status" value="1"/>
</dbReference>
<sequence length="449" mass="48647">MALRPSLKRPLIVKTLIYQLLALLVAFFALLMVLVRVDSGGYYTIQTFAPVAAEAVHRDSKGELYVEHTPELDELLKIVPGAWFIAEDEHGHHVTFGDVPPAYASLVGALDGIPYGDLRGRGRNDGLATVIRQHSGPAGKLTIMAHGETDTLTWQMALAAHIITLPIFLLLGLATIILTPIIVRRALAGVERIAQEARNISASRRGIRLTETAVPVEIAPLVTAVNEALDRLDEEHERQRRFIAAAAHELRTPIAILRLKIDATDDSTSRSLAVEVARLATLAEQLLDLHRMEENGPKDSLNLARVAKRVVADVAPLLIQSDKTVALAVEPNFPVLGEPGAIERVLSNLVLNAAEHGGRHIIVRVQGSSLEVEDDGPGIPVDQRERVFEPFQRLRPRQTGAGLGLNLVRQVMDRHGGHVTILDAPAGGALIRVEFPLHPGVTGAPAPAH</sequence>